<protein>
    <recommendedName>
        <fullName evidence="5">LysM domain-containing protein</fullName>
    </recommendedName>
</protein>
<keyword evidence="2" id="KW-1133">Transmembrane helix</keyword>
<keyword evidence="4" id="KW-1185">Reference proteome</keyword>
<dbReference type="RefSeq" id="WP_203755733.1">
    <property type="nucleotide sequence ID" value="NZ_BOMH01000096.1"/>
</dbReference>
<name>A0A919IZP2_9ACTN</name>
<reference evidence="3" key="1">
    <citation type="submission" date="2021-01" db="EMBL/GenBank/DDBJ databases">
        <title>Whole genome shotgun sequence of Actinoplanes cyaneus NBRC 14990.</title>
        <authorList>
            <person name="Komaki H."/>
            <person name="Tamura T."/>
        </authorList>
    </citation>
    <scope>NUCLEOTIDE SEQUENCE</scope>
    <source>
        <strain evidence="3">NBRC 14990</strain>
    </source>
</reference>
<dbReference type="AlphaFoldDB" id="A0A919IZP2"/>
<evidence type="ECO:0000256" key="1">
    <source>
        <dbReference type="SAM" id="MobiDB-lite"/>
    </source>
</evidence>
<feature type="transmembrane region" description="Helical" evidence="2">
    <location>
        <begin position="108"/>
        <end position="133"/>
    </location>
</feature>
<dbReference type="Gene3D" id="3.10.350.10">
    <property type="entry name" value="LysM domain"/>
    <property type="match status" value="1"/>
</dbReference>
<dbReference type="PANTHER" id="PTHR24216:SF65">
    <property type="entry name" value="PAXILLIN-LIKE PROTEIN 1"/>
    <property type="match status" value="1"/>
</dbReference>
<proteinExistence type="predicted"/>
<evidence type="ECO:0008006" key="5">
    <source>
        <dbReference type="Google" id="ProtNLM"/>
    </source>
</evidence>
<feature type="compositionally biased region" description="Low complexity" evidence="1">
    <location>
        <begin position="261"/>
        <end position="281"/>
    </location>
</feature>
<feature type="compositionally biased region" description="Basic residues" evidence="1">
    <location>
        <begin position="398"/>
        <end position="410"/>
    </location>
</feature>
<evidence type="ECO:0000256" key="2">
    <source>
        <dbReference type="SAM" id="Phobius"/>
    </source>
</evidence>
<feature type="compositionally biased region" description="Basic and acidic residues" evidence="1">
    <location>
        <begin position="226"/>
        <end position="236"/>
    </location>
</feature>
<dbReference type="Gene3D" id="1.10.10.10">
    <property type="entry name" value="Winged helix-like DNA-binding domain superfamily/Winged helix DNA-binding domain"/>
    <property type="match status" value="1"/>
</dbReference>
<dbReference type="PANTHER" id="PTHR24216">
    <property type="entry name" value="PAXILLIN-RELATED"/>
    <property type="match status" value="1"/>
</dbReference>
<feature type="region of interest" description="Disordered" evidence="1">
    <location>
        <begin position="225"/>
        <end position="370"/>
    </location>
</feature>
<accession>A0A919IZP2</accession>
<dbReference type="InterPro" id="IPR036779">
    <property type="entry name" value="LysM_dom_sf"/>
</dbReference>
<feature type="region of interest" description="Disordered" evidence="1">
    <location>
        <begin position="765"/>
        <end position="809"/>
    </location>
</feature>
<dbReference type="InterPro" id="IPR036388">
    <property type="entry name" value="WH-like_DNA-bd_sf"/>
</dbReference>
<comment type="caution">
    <text evidence="3">The sequence shown here is derived from an EMBL/GenBank/DDBJ whole genome shotgun (WGS) entry which is preliminary data.</text>
</comment>
<sequence>MARRALRRSGHIITGLAALIGLIGIVAGAPAALLLLGGNPLPEHLPSLTQIAELLVSPDDGSAFLTAITVLGWAAWAWFTLPVLIEVVARLRGIRTPKLPAFGTPQKIAAGLVSAIGLLVASPAVAASAPAYAAPVVTTHTPAATVLAADTHQAPPAAAAPRPAVASPIVYTVARNDQLSAIAERFLGDADRYPELAHANPGLERRDHRFPDHIECGWRITMPAGAHDRGARDHAHGTASHPHRQDEKRATNSTGTPNAQTPPTSSTTGSAGPATGPGATVPSPPAPSRPAAAASTAPPATASTAPPAAVPSATTTPAKTASSAPAERPAPAGPSRAATASPAPSAPQQPASADQAAAAPASDTDDDAGQVVTTGTLAGAGILTALLLGALYRRRRIQRQHRRPGRRLPHPARGGTEQVMRAAEQPADVDRLDAALRNLAAGLTGRAAHELPDIAGAWITTGRGTANQPPAPVISLILTRPCPNPPAPWTADGTAWTLPADAELAEPGDHLTPLPALVTIGSQPGQHLLLDLERLGQVSIVGSSDNTAALLRYLIVELACNRWSDDAEIAIAGFGQDEAELLAALNPDRIQATAALTAATSRLRRRCTAVTAALHAAGVGDTLTGRLTDSGEAWAPQILLAADPADTDRTELDELGRQLHDAGRCSVATVVATTTLGTTPGGGHTLALLDNGVLQITLADNGGAPYLAATVRAAALPRTELEPLAEIMTQARLAADEPVPAAPEPEPWAQGTDAAGSLLPHHLFAADPQPQKSEPDLAAPVQEQQAQAQQSVPDVQEVQPSASTADPITAVVPISDLPPARRETPVVPRQRHQLTDPDLDADLQAWHEQDPSRPLISILGPVTVTAPGTEPDRRRFYAEIVVLLAGRGARGITGDQISEALWPDQQISPSSRRVAIARVRRWLGEAPSGQLWLPDMGSDRVYRLTPGYLLDWHLFRRARARGESQGPAGITYLRAALELVHGVPFDGADRAYAVGARNPYAWLPSSDLYPGHIVSAVVDTAHRLAQIYLDTADYTNARWAIQQAWAADPDRGDDGPWQDLMRVEHAEGNMAELRNLVGELMRARDAEYPEDLAPSTYTWLRTLVPDLLNTGTFAG</sequence>
<keyword evidence="2" id="KW-0472">Membrane</keyword>
<keyword evidence="2" id="KW-0812">Transmembrane</keyword>
<feature type="compositionally biased region" description="Low complexity" evidence="1">
    <location>
        <begin position="778"/>
        <end position="796"/>
    </location>
</feature>
<feature type="transmembrane region" description="Helical" evidence="2">
    <location>
        <begin position="63"/>
        <end position="88"/>
    </location>
</feature>
<organism evidence="3 4">
    <name type="scientific">Actinoplanes cyaneus</name>
    <dbReference type="NCBI Taxonomy" id="52696"/>
    <lineage>
        <taxon>Bacteria</taxon>
        <taxon>Bacillati</taxon>
        <taxon>Actinomycetota</taxon>
        <taxon>Actinomycetes</taxon>
        <taxon>Micromonosporales</taxon>
        <taxon>Micromonosporaceae</taxon>
        <taxon>Actinoplanes</taxon>
    </lineage>
</organism>
<dbReference type="EMBL" id="BOMH01000096">
    <property type="protein sequence ID" value="GID71065.1"/>
    <property type="molecule type" value="Genomic_DNA"/>
</dbReference>
<evidence type="ECO:0000313" key="3">
    <source>
        <dbReference type="EMBL" id="GID71065.1"/>
    </source>
</evidence>
<gene>
    <name evidence="3" type="ORF">Acy02nite_89460</name>
</gene>
<feature type="region of interest" description="Disordered" evidence="1">
    <location>
        <begin position="398"/>
        <end position="418"/>
    </location>
</feature>
<feature type="transmembrane region" description="Helical" evidence="2">
    <location>
        <begin position="12"/>
        <end position="36"/>
    </location>
</feature>
<dbReference type="Proteomes" id="UP000619479">
    <property type="component" value="Unassembled WGS sequence"/>
</dbReference>
<feature type="compositionally biased region" description="Low complexity" evidence="1">
    <location>
        <begin position="289"/>
        <end position="362"/>
    </location>
</feature>
<evidence type="ECO:0000313" key="4">
    <source>
        <dbReference type="Proteomes" id="UP000619479"/>
    </source>
</evidence>